<dbReference type="RefSeq" id="WP_264067290.1">
    <property type="nucleotide sequence ID" value="NZ_JACKTY010000024.1"/>
</dbReference>
<dbReference type="InterPro" id="IPR005693">
    <property type="entry name" value="Mce"/>
</dbReference>
<keyword evidence="5" id="KW-1185">Reference proteome</keyword>
<feature type="domain" description="Mce/MlaD" evidence="3">
    <location>
        <begin position="41"/>
        <end position="115"/>
    </location>
</feature>
<keyword evidence="2" id="KW-1133">Transmembrane helix</keyword>
<dbReference type="EMBL" id="JACKTY010000024">
    <property type="protein sequence ID" value="MCV7226431.1"/>
    <property type="molecule type" value="Genomic_DNA"/>
</dbReference>
<dbReference type="InterPro" id="IPR052336">
    <property type="entry name" value="MlaD_Phospholipid_Transporter"/>
</dbReference>
<comment type="caution">
    <text evidence="4">The sequence shown here is derived from an EMBL/GenBank/DDBJ whole genome shotgun (WGS) entry which is preliminary data.</text>
</comment>
<keyword evidence="2" id="KW-0812">Transmembrane</keyword>
<feature type="compositionally biased region" description="Low complexity" evidence="1">
    <location>
        <begin position="428"/>
        <end position="440"/>
    </location>
</feature>
<reference evidence="4 5" key="1">
    <citation type="journal article" date="2022" name="BMC Genomics">
        <title>Comparative genome analysis of mycobacteria focusing on tRNA and non-coding RNA.</title>
        <authorList>
            <person name="Behra P.R.K."/>
            <person name="Pettersson B.M.F."/>
            <person name="Ramesh M."/>
            <person name="Das S."/>
            <person name="Dasgupta S."/>
            <person name="Kirsebom L.A."/>
        </authorList>
    </citation>
    <scope>NUCLEOTIDE SEQUENCE [LARGE SCALE GENOMIC DNA]</scope>
    <source>
        <strain evidence="4 5">DSM 44078</strain>
    </source>
</reference>
<dbReference type="PANTHER" id="PTHR33371">
    <property type="entry name" value="INTERMEMBRANE PHOSPHOLIPID TRANSPORT SYSTEM BINDING PROTEIN MLAD-RELATED"/>
    <property type="match status" value="1"/>
</dbReference>
<proteinExistence type="predicted"/>
<dbReference type="InterPro" id="IPR003399">
    <property type="entry name" value="Mce/MlaD"/>
</dbReference>
<dbReference type="Pfam" id="PF02470">
    <property type="entry name" value="MlaD"/>
    <property type="match status" value="1"/>
</dbReference>
<dbReference type="PANTHER" id="PTHR33371:SF16">
    <property type="entry name" value="MCE-FAMILY PROTEIN MCE3F"/>
    <property type="match status" value="1"/>
</dbReference>
<feature type="region of interest" description="Disordered" evidence="1">
    <location>
        <begin position="408"/>
        <end position="490"/>
    </location>
</feature>
<accession>A0ABT3CAG7</accession>
<keyword evidence="2" id="KW-0472">Membrane</keyword>
<dbReference type="NCBIfam" id="TIGR00996">
    <property type="entry name" value="Mtu_fam_mce"/>
    <property type="match status" value="1"/>
</dbReference>
<dbReference type="Proteomes" id="UP001526201">
    <property type="component" value="Unassembled WGS sequence"/>
</dbReference>
<evidence type="ECO:0000259" key="3">
    <source>
        <dbReference type="Pfam" id="PF02470"/>
    </source>
</evidence>
<evidence type="ECO:0000256" key="1">
    <source>
        <dbReference type="SAM" id="MobiDB-lite"/>
    </source>
</evidence>
<protein>
    <submittedName>
        <fullName evidence="4">MCE family protein</fullName>
    </submittedName>
</protein>
<evidence type="ECO:0000313" key="4">
    <source>
        <dbReference type="EMBL" id="MCV7226431.1"/>
    </source>
</evidence>
<organism evidence="4 5">
    <name type="scientific">Mycolicibacterium komossense</name>
    <dbReference type="NCBI Taxonomy" id="1779"/>
    <lineage>
        <taxon>Bacteria</taxon>
        <taxon>Bacillati</taxon>
        <taxon>Actinomycetota</taxon>
        <taxon>Actinomycetes</taxon>
        <taxon>Mycobacteriales</taxon>
        <taxon>Mycobacteriaceae</taxon>
        <taxon>Mycolicibacterium</taxon>
    </lineage>
</organism>
<evidence type="ECO:0000313" key="5">
    <source>
        <dbReference type="Proteomes" id="UP001526201"/>
    </source>
</evidence>
<feature type="compositionally biased region" description="Basic and acidic residues" evidence="1">
    <location>
        <begin position="464"/>
        <end position="477"/>
    </location>
</feature>
<evidence type="ECO:0000256" key="2">
    <source>
        <dbReference type="SAM" id="Phobius"/>
    </source>
</evidence>
<sequence length="490" mass="51933">MYLPKRVAIQIAIFTTGTLVAVSVMAFHYMGLPNYLFGVGHYRVTLHLPAAAGLYSSGNVTYRGTEVGRVESVGLTNTGVDAILSLDSSVPIPADLDAEVHSQTAVGEQFVALRPRSGSGPMLKNGDVIPEDRASIPPDVNSLLAATNRGIQAIPHDNLKTVIDEGYTAVGGLGPELSRLVKGTTTLAIDARKNLDALITLTDRSQPVLDSQTNSADSIAAWAANIATVTTELKTQDPAVGRLLTDGPGAADATRGLLDRLQPSLPVLLHNLVGLDQVGMTYNNNLEQLLVLLPQGISILQGAGLANRNTKQAYRGGYLSFNLNLNLPPACLTGFLPPQQQRVPTDVDYPPRPEGNLYCRVPQDSPFNVRGARNIPCETKPGKRAPTAAMCESDENYVPLNDGYAWKGDPNATLSGQPVPQLPPGTPDPAAAAPTMAPAAAAPPPIAVAQYDPNTGTYVGPDGRTYRQTDLARDADPHQSWQDLMLPPQG</sequence>
<name>A0ABT3CAG7_9MYCO</name>
<feature type="transmembrane region" description="Helical" evidence="2">
    <location>
        <begin position="7"/>
        <end position="30"/>
    </location>
</feature>
<gene>
    <name evidence="4" type="ORF">H7J73_10355</name>
</gene>